<dbReference type="PROSITE" id="PS51098">
    <property type="entry name" value="PTS_EIIB_TYPE_1"/>
    <property type="match status" value="1"/>
</dbReference>
<dbReference type="InterPro" id="IPR001996">
    <property type="entry name" value="PTS_IIB_1"/>
</dbReference>
<dbReference type="InterPro" id="IPR036878">
    <property type="entry name" value="Glu_permease_IIB"/>
</dbReference>
<dbReference type="AlphaFoldDB" id="A0A6G7K8T9"/>
<dbReference type="InterPro" id="IPR013013">
    <property type="entry name" value="PTS_EIIC_1"/>
</dbReference>
<dbReference type="KEGG" id="jar:G7057_03635"/>
<evidence type="ECO:0000256" key="2">
    <source>
        <dbReference type="ARBA" id="ARBA00022448"/>
    </source>
</evidence>
<reference evidence="16 17" key="1">
    <citation type="journal article" date="2017" name="Int. J. Syst. Evol. Microbiol.">
        <title>Jeotgalibaca porci sp. nov. and Jeotgalibaca arthritidis sp. nov., isolated from pigs, and emended description of the genus Jeotgalibaca.</title>
        <authorList>
            <person name="Zamora L."/>
            <person name="Perez-Sancho M."/>
            <person name="Dominguez L."/>
            <person name="Fernandez-Garayzabal J.F."/>
            <person name="Vela A.I."/>
        </authorList>
    </citation>
    <scope>NUCLEOTIDE SEQUENCE [LARGE SCALE GENOMIC DNA]</scope>
    <source>
        <strain evidence="16 17">CECT 9157</strain>
    </source>
</reference>
<keyword evidence="5" id="KW-0808">Transferase</keyword>
<keyword evidence="8" id="KW-0418">Kinase</keyword>
<protein>
    <submittedName>
        <fullName evidence="16">PTS transporter subunit EIIC</fullName>
    </submittedName>
</protein>
<dbReference type="InterPro" id="IPR050429">
    <property type="entry name" value="PTS_Glucose_EIICBA"/>
</dbReference>
<keyword evidence="3" id="KW-1003">Cell membrane</keyword>
<evidence type="ECO:0000256" key="7">
    <source>
        <dbReference type="ARBA" id="ARBA00022692"/>
    </source>
</evidence>
<dbReference type="NCBIfam" id="TIGR00826">
    <property type="entry name" value="EIIB_glc"/>
    <property type="match status" value="1"/>
</dbReference>
<feature type="transmembrane region" description="Helical" evidence="12">
    <location>
        <begin position="136"/>
        <end position="154"/>
    </location>
</feature>
<dbReference type="Gene3D" id="3.30.1360.60">
    <property type="entry name" value="Glucose permease domain IIB"/>
    <property type="match status" value="1"/>
</dbReference>
<evidence type="ECO:0000256" key="9">
    <source>
        <dbReference type="ARBA" id="ARBA00022989"/>
    </source>
</evidence>
<feature type="domain" description="PTS EIIC type-1" evidence="15">
    <location>
        <begin position="3"/>
        <end position="425"/>
    </location>
</feature>
<feature type="transmembrane region" description="Helical" evidence="12">
    <location>
        <begin position="365"/>
        <end position="385"/>
    </location>
</feature>
<name>A0A6G7K8T9_9LACT</name>
<dbReference type="InterPro" id="IPR011055">
    <property type="entry name" value="Dup_hybrid_motif"/>
</dbReference>
<evidence type="ECO:0000259" key="14">
    <source>
        <dbReference type="PROSITE" id="PS51098"/>
    </source>
</evidence>
<feature type="transmembrane region" description="Helical" evidence="12">
    <location>
        <begin position="391"/>
        <end position="413"/>
    </location>
</feature>
<dbReference type="PROSITE" id="PS51103">
    <property type="entry name" value="PTS_EIIC_TYPE_1"/>
    <property type="match status" value="1"/>
</dbReference>
<feature type="transmembrane region" description="Helical" evidence="12">
    <location>
        <begin position="12"/>
        <end position="36"/>
    </location>
</feature>
<keyword evidence="9 12" id="KW-1133">Transmembrane helix</keyword>
<evidence type="ECO:0000256" key="4">
    <source>
        <dbReference type="ARBA" id="ARBA00022597"/>
    </source>
</evidence>
<dbReference type="SUPFAM" id="SSF51261">
    <property type="entry name" value="Duplicated hybrid motif"/>
    <property type="match status" value="1"/>
</dbReference>
<dbReference type="Pfam" id="PF00358">
    <property type="entry name" value="PTS_EIIA_1"/>
    <property type="match status" value="1"/>
</dbReference>
<proteinExistence type="predicted"/>
<dbReference type="GO" id="GO:0008982">
    <property type="term" value="F:protein-N(PI)-phosphohistidine-sugar phosphotransferase activity"/>
    <property type="evidence" value="ECO:0007669"/>
    <property type="project" value="InterPro"/>
</dbReference>
<dbReference type="Pfam" id="PF00367">
    <property type="entry name" value="PTS_EIIB"/>
    <property type="match status" value="1"/>
</dbReference>
<dbReference type="Proteomes" id="UP000501451">
    <property type="component" value="Chromosome"/>
</dbReference>
<feature type="domain" description="PTS EIIB type-1" evidence="14">
    <location>
        <begin position="457"/>
        <end position="538"/>
    </location>
</feature>
<evidence type="ECO:0000256" key="8">
    <source>
        <dbReference type="ARBA" id="ARBA00022777"/>
    </source>
</evidence>
<evidence type="ECO:0000256" key="5">
    <source>
        <dbReference type="ARBA" id="ARBA00022679"/>
    </source>
</evidence>
<evidence type="ECO:0000313" key="17">
    <source>
        <dbReference type="Proteomes" id="UP000501451"/>
    </source>
</evidence>
<evidence type="ECO:0000256" key="11">
    <source>
        <dbReference type="PROSITE-ProRule" id="PRU00421"/>
    </source>
</evidence>
<comment type="subcellular location">
    <subcellularLocation>
        <location evidence="1">Cell membrane</location>
        <topology evidence="1">Multi-pass membrane protein</topology>
    </subcellularLocation>
</comment>
<keyword evidence="7 12" id="KW-0812">Transmembrane</keyword>
<sequence length="724" mass="76856">MKDQIFGVLQRVGRSFMLPIAILPVAGLFLGIGGSFTNPTTLETYGLTSAMGEGTFIHNILLVMNAAGSVVFDNLPLIFAIGCAIGMAKSEKATAALSAAIAFLVMHSSIGAMIQVQGGAEQYLDGSIATVLGIESLQMGVFGGMIVGLGVAALHNRFYKIQLPTALSFFEGTRFVPIVSSIVFLVVGILMSYVWPPIQGGIYAVGELVQGSGYAGTWLYGFMERLLIPFGLHHVFYLPFWQTAVGGTMEVGGQLVEGAQNIFFAQLSDPSTTVFSVEATRFMTGKFPLMIFGLPGAALAMYRTAKPENRKVVGGLLLSAALTSMLTGITEPLEFTFLFVAMPLYAIHCILAGGAYMLMHFFSVGVGMTFSGGFIDLFLYGILQGNAKTNWIWVVLVGIVYFAIYYLLFTFLIKKFNYKTPGRDDSAEEIKLYTRADMNAKKDGSAATESVIENETDALSASIIYGLGGKDNIVDVDSCATRLRTTIANSDLVDVELLKSTGAAGVVQKGTGVQVVYGPKVSNIKSNLEEFIESGKAAKLPSKEDFYGQAAVEETVVVAEDVIETEETAAKDLAVIGTIQSPMAGNLIPLSEVPDAAFSSGAIGNGFGIDPTDGKVTSPITGTVMMVFETKHAIGLVSEEGVEVMIHVGLDSVSMKGEGFTAHVAAGDTVKAGDLLLDVDLDAVRAAGHPAVTPVVITNTAQYKAIEVLKYGEVSHNEEVLTVK</sequence>
<evidence type="ECO:0000256" key="12">
    <source>
        <dbReference type="SAM" id="Phobius"/>
    </source>
</evidence>
<dbReference type="Pfam" id="PF02378">
    <property type="entry name" value="PTS_EIIC"/>
    <property type="match status" value="1"/>
</dbReference>
<dbReference type="EMBL" id="CP049740">
    <property type="protein sequence ID" value="QII81657.1"/>
    <property type="molecule type" value="Genomic_DNA"/>
</dbReference>
<organism evidence="16 17">
    <name type="scientific">Jeotgalibaca arthritidis</name>
    <dbReference type="NCBI Taxonomy" id="1868794"/>
    <lineage>
        <taxon>Bacteria</taxon>
        <taxon>Bacillati</taxon>
        <taxon>Bacillota</taxon>
        <taxon>Bacilli</taxon>
        <taxon>Lactobacillales</taxon>
        <taxon>Carnobacteriaceae</taxon>
        <taxon>Jeotgalibaca</taxon>
    </lineage>
</organism>
<dbReference type="PANTHER" id="PTHR30009:SF24">
    <property type="entry name" value="PTS SYSTEM, IIBC COMPONENT"/>
    <property type="match status" value="1"/>
</dbReference>
<feature type="domain" description="PTS EIIA type-1" evidence="13">
    <location>
        <begin position="595"/>
        <end position="699"/>
    </location>
</feature>
<dbReference type="InterPro" id="IPR003352">
    <property type="entry name" value="PTS_EIIC"/>
</dbReference>
<dbReference type="SUPFAM" id="SSF55604">
    <property type="entry name" value="Glucose permease domain IIB"/>
    <property type="match status" value="1"/>
</dbReference>
<dbReference type="InterPro" id="IPR001127">
    <property type="entry name" value="PTS_EIIA_1_perm"/>
</dbReference>
<feature type="transmembrane region" description="Helical" evidence="12">
    <location>
        <begin position="175"/>
        <end position="195"/>
    </location>
</feature>
<dbReference type="GO" id="GO:0090563">
    <property type="term" value="F:protein-phosphocysteine-sugar phosphotransferase activity"/>
    <property type="evidence" value="ECO:0007669"/>
    <property type="project" value="TreeGrafter"/>
</dbReference>
<feature type="transmembrane region" description="Helical" evidence="12">
    <location>
        <begin position="335"/>
        <end position="358"/>
    </location>
</feature>
<evidence type="ECO:0000313" key="16">
    <source>
        <dbReference type="EMBL" id="QII81657.1"/>
    </source>
</evidence>
<feature type="transmembrane region" description="Helical" evidence="12">
    <location>
        <begin position="56"/>
        <end position="81"/>
    </location>
</feature>
<keyword evidence="6" id="KW-0598">Phosphotransferase system</keyword>
<evidence type="ECO:0000256" key="3">
    <source>
        <dbReference type="ARBA" id="ARBA00022475"/>
    </source>
</evidence>
<dbReference type="GO" id="GO:0005886">
    <property type="term" value="C:plasma membrane"/>
    <property type="evidence" value="ECO:0007669"/>
    <property type="project" value="UniProtKB-SubCell"/>
</dbReference>
<keyword evidence="4" id="KW-0762">Sugar transport</keyword>
<gene>
    <name evidence="16" type="ORF">G7057_03635</name>
</gene>
<evidence type="ECO:0000256" key="10">
    <source>
        <dbReference type="ARBA" id="ARBA00023136"/>
    </source>
</evidence>
<feature type="transmembrane region" description="Helical" evidence="12">
    <location>
        <begin position="93"/>
        <end position="116"/>
    </location>
</feature>
<dbReference type="Gene3D" id="2.70.70.10">
    <property type="entry name" value="Glucose Permease (Domain IIA)"/>
    <property type="match status" value="1"/>
</dbReference>
<feature type="transmembrane region" description="Helical" evidence="12">
    <location>
        <begin position="287"/>
        <end position="305"/>
    </location>
</feature>
<dbReference type="FunFam" id="2.70.70.10:FF:000001">
    <property type="entry name" value="PTS system glucose-specific IIA component"/>
    <property type="match status" value="1"/>
</dbReference>
<dbReference type="PROSITE" id="PS51093">
    <property type="entry name" value="PTS_EIIA_TYPE_1"/>
    <property type="match status" value="1"/>
</dbReference>
<accession>A0A6G7K8T9</accession>
<evidence type="ECO:0000259" key="13">
    <source>
        <dbReference type="PROSITE" id="PS51093"/>
    </source>
</evidence>
<dbReference type="InterPro" id="IPR018113">
    <property type="entry name" value="PTrfase_EIIB_Cys"/>
</dbReference>
<dbReference type="GO" id="GO:0009401">
    <property type="term" value="P:phosphoenolpyruvate-dependent sugar phosphotransferase system"/>
    <property type="evidence" value="ECO:0007669"/>
    <property type="project" value="UniProtKB-KW"/>
</dbReference>
<keyword evidence="10 12" id="KW-0472">Membrane</keyword>
<evidence type="ECO:0000256" key="6">
    <source>
        <dbReference type="ARBA" id="ARBA00022683"/>
    </source>
</evidence>
<keyword evidence="17" id="KW-1185">Reference proteome</keyword>
<dbReference type="NCBIfam" id="TIGR00830">
    <property type="entry name" value="PTBA"/>
    <property type="match status" value="1"/>
</dbReference>
<dbReference type="PANTHER" id="PTHR30009">
    <property type="entry name" value="CYTOCHROME C-TYPE SYNTHESIS PROTEIN AND PTS TRANSMEMBRANE COMPONENT"/>
    <property type="match status" value="1"/>
</dbReference>
<dbReference type="GO" id="GO:0016301">
    <property type="term" value="F:kinase activity"/>
    <property type="evidence" value="ECO:0007669"/>
    <property type="project" value="UniProtKB-KW"/>
</dbReference>
<evidence type="ECO:0000256" key="1">
    <source>
        <dbReference type="ARBA" id="ARBA00004651"/>
    </source>
</evidence>
<dbReference type="RefSeq" id="WP_166161427.1">
    <property type="nucleotide sequence ID" value="NZ_CP049740.1"/>
</dbReference>
<feature type="active site" description="Phosphocysteine intermediate; for EIIB activity" evidence="11">
    <location>
        <position position="479"/>
    </location>
</feature>
<keyword evidence="2" id="KW-0813">Transport</keyword>
<dbReference type="CDD" id="cd00212">
    <property type="entry name" value="PTS_IIB_glc"/>
    <property type="match status" value="1"/>
</dbReference>
<evidence type="ECO:0000259" key="15">
    <source>
        <dbReference type="PROSITE" id="PS51103"/>
    </source>
</evidence>